<proteinExistence type="predicted"/>
<gene>
    <name evidence="1" type="ORF">NCTC10166_00758</name>
    <name evidence="2" type="ORF">NCTC10166_00899</name>
</gene>
<dbReference type="RefSeq" id="WP_129720140.1">
    <property type="nucleotide sequence ID" value="NZ_LR214951.1"/>
</dbReference>
<reference evidence="1 3" key="1">
    <citation type="submission" date="2019-01" db="EMBL/GenBank/DDBJ databases">
        <authorList>
            <consortium name="Pathogen Informatics"/>
        </authorList>
    </citation>
    <scope>NUCLEOTIDE SEQUENCE [LARGE SCALE GENOMIC DNA]</scope>
    <source>
        <strain evidence="1 3">NCTC10166</strain>
        <plasmid evidence="3">4</plasmid>
    </source>
</reference>
<keyword evidence="3" id="KW-1185">Reference proteome</keyword>
<dbReference type="EMBL" id="LR214951">
    <property type="protein sequence ID" value="VEU59773.1"/>
    <property type="molecule type" value="Genomic_DNA"/>
</dbReference>
<dbReference type="KEGG" id="mnu:NCTC10166_00899"/>
<evidence type="ECO:0000313" key="1">
    <source>
        <dbReference type="EMBL" id="VEU59773.1"/>
    </source>
</evidence>
<geneLocation type="plasmid" evidence="2">
    <name>4</name>
</geneLocation>
<sequence length="244" mass="29773">MKLYKELSIKKRPTEEKNMFKIIKNMFNEVKKGREYTLYIAEDDRTIIEIDSNKELDKLLEKHPEIFKDIKYNKTKSKLFMNNLNETYFLKRVINVYENIKIASYWYNRVNNKLYIVTRSDIKSKYGYKTKDKKIDYIPLFEPVKIIYKIYQAKVLYVREAFVYASILTALFLNKKSQEILKTNSKLRNFKLEVTEKRIMSRTVIMNRVKLEQKNHIIRYDDVENYRYTMGESWDKITYKFKEK</sequence>
<dbReference type="KEGG" id="mnu:NCTC10166_00758"/>
<organism evidence="1 3">
    <name type="scientific">Mesomycoplasma neurolyticum</name>
    <dbReference type="NCBI Taxonomy" id="2120"/>
    <lineage>
        <taxon>Bacteria</taxon>
        <taxon>Bacillati</taxon>
        <taxon>Mycoplasmatota</taxon>
        <taxon>Mycoplasmoidales</taxon>
        <taxon>Metamycoplasmataceae</taxon>
        <taxon>Mesomycoplasma</taxon>
    </lineage>
</organism>
<dbReference type="AlphaFoldDB" id="A0A449A6J0"/>
<dbReference type="Proteomes" id="UP000289440">
    <property type="component" value="Plasmid 4"/>
</dbReference>
<evidence type="ECO:0000313" key="2">
    <source>
        <dbReference type="EMBL" id="VEU59912.1"/>
    </source>
</evidence>
<dbReference type="EMBL" id="LR214954">
    <property type="protein sequence ID" value="VEU59912.1"/>
    <property type="molecule type" value="Genomic_DNA"/>
</dbReference>
<keyword evidence="2" id="KW-0614">Plasmid</keyword>
<dbReference type="Proteomes" id="UP000289440">
    <property type="component" value="Chromosome"/>
</dbReference>
<name>A0A449A6J0_9BACT</name>
<evidence type="ECO:0000313" key="3">
    <source>
        <dbReference type="Proteomes" id="UP000289440"/>
    </source>
</evidence>
<protein>
    <submittedName>
        <fullName evidence="1">Uncharacterized protein</fullName>
    </submittedName>
</protein>
<accession>A0A449A6J0</accession>